<accession>A0A7V7KGN5</accession>
<comment type="caution">
    <text evidence="3">The sequence shown here is derived from an EMBL/GenBank/DDBJ whole genome shotgun (WGS) entry which is preliminary data.</text>
</comment>
<dbReference type="Gene3D" id="2.60.40.3340">
    <property type="entry name" value="Domain of unknown function DUF4426"/>
    <property type="match status" value="1"/>
</dbReference>
<evidence type="ECO:0000313" key="4">
    <source>
        <dbReference type="Proteomes" id="UP000486760"/>
    </source>
</evidence>
<feature type="chain" id="PRO_5031280573" evidence="1">
    <location>
        <begin position="25"/>
        <end position="151"/>
    </location>
</feature>
<dbReference type="Proteomes" id="UP000486760">
    <property type="component" value="Unassembled WGS sequence"/>
</dbReference>
<feature type="domain" description="DUF4426" evidence="2">
    <location>
        <begin position="28"/>
        <end position="149"/>
    </location>
</feature>
<dbReference type="RefSeq" id="WP_149329547.1">
    <property type="nucleotide sequence ID" value="NZ_VTPY01000006.1"/>
</dbReference>
<proteinExistence type="predicted"/>
<dbReference type="EMBL" id="VTPY01000006">
    <property type="protein sequence ID" value="KAA0010912.1"/>
    <property type="molecule type" value="Genomic_DNA"/>
</dbReference>
<sequence length="151" mass="16825">MRQRIPSTLLAVALLLTVALPLQAQQYERVGDYQIHYSAVGTQHIPQAVAEAHGIQRSPALALLNVSVLEELDDGETRPINAGVEGTVGMLQAGERTPLAFRTLRSGDAPSQIAVFRIRDDAPMHFDLEVRYDRNREPATVSFLQRFHIER</sequence>
<organism evidence="3 4">
    <name type="scientific">Billgrantia pellis</name>
    <dbReference type="NCBI Taxonomy" id="2606936"/>
    <lineage>
        <taxon>Bacteria</taxon>
        <taxon>Pseudomonadati</taxon>
        <taxon>Pseudomonadota</taxon>
        <taxon>Gammaproteobacteria</taxon>
        <taxon>Oceanospirillales</taxon>
        <taxon>Halomonadaceae</taxon>
        <taxon>Billgrantia</taxon>
    </lineage>
</organism>
<feature type="signal peptide" evidence="1">
    <location>
        <begin position="1"/>
        <end position="24"/>
    </location>
</feature>
<gene>
    <name evidence="3" type="ORF">F0A17_17090</name>
</gene>
<keyword evidence="1" id="KW-0732">Signal</keyword>
<name>A0A7V7KGN5_9GAMM</name>
<dbReference type="InterPro" id="IPR025218">
    <property type="entry name" value="DUF4426"/>
</dbReference>
<evidence type="ECO:0000256" key="1">
    <source>
        <dbReference type="SAM" id="SignalP"/>
    </source>
</evidence>
<dbReference type="Pfam" id="PF14467">
    <property type="entry name" value="DUF4426"/>
    <property type="match status" value="1"/>
</dbReference>
<protein>
    <submittedName>
        <fullName evidence="3">DUF4426 domain-containing protein</fullName>
    </submittedName>
</protein>
<dbReference type="AlphaFoldDB" id="A0A7V7KGN5"/>
<reference evidence="3 4" key="1">
    <citation type="submission" date="2019-08" db="EMBL/GenBank/DDBJ databases">
        <title>Bioinformatics analysis of the strain L3 and L5.</title>
        <authorList>
            <person name="Li X."/>
        </authorList>
    </citation>
    <scope>NUCLEOTIDE SEQUENCE [LARGE SCALE GENOMIC DNA]</scope>
    <source>
        <strain evidence="3 4">L5</strain>
    </source>
</reference>
<evidence type="ECO:0000313" key="3">
    <source>
        <dbReference type="EMBL" id="KAA0010912.1"/>
    </source>
</evidence>
<keyword evidence="4" id="KW-1185">Reference proteome</keyword>
<evidence type="ECO:0000259" key="2">
    <source>
        <dbReference type="Pfam" id="PF14467"/>
    </source>
</evidence>